<evidence type="ECO:0000256" key="1">
    <source>
        <dbReference type="PROSITE-ProRule" id="PRU00175"/>
    </source>
</evidence>
<feature type="domain" description="RING-type" evidence="3">
    <location>
        <begin position="21"/>
        <end position="66"/>
    </location>
</feature>
<gene>
    <name evidence="4" type="ORF">TEA_007604</name>
</gene>
<sequence>MGLKDTDILDDCDGKASSVSCSICLELVTDNGDRSWAKLRCAHRFHLDCIGSAFNIKGEMQCPNCREIENGRWLFASDWAHDEDLYDLSDSWMSFGVHRRPFSGLPRRPLSVNSAARAGSSIPSSMIPPYPGSVARARDRVQALQAYFQQPTNSPPVRMPIMSGTRRSSSHRGVTQVGPVASSSDQTGGFYFFPPASSGRNFPEAENHPMSNRFHAWEREHVTSFPLSQGDRDLVWGPFHQAGGGSDTAIRSTSFRQRFQDAEDDCTEALNLDDREIKAYSRRSTARKEPGKLKESIEDAEFALRLEPHNQEIKKQYAETKSLHDKEILNKASGALRSSVQKVGKSKAEVNGHVGAVQSVSRSSPKMVTAAIQEDHNKDSDGQVPAKTSMFIEEIENRSMRSKGQEANASCEDGVQSSGLESSKKNHKKQELKPSVQELAARAASRAMAEAAKNITPPNSAYDTLTAYSLGLKIPRSPFSASDSDGQVPAKTSMFIEEIENRSMRSKGQEANASCEDGVQSSGLESSKKNHKKQELKASVQELAARAASRAMAEAAKNITPPNSAYQFEVSWRGLAGDHTLQARLLKVTSPVALPQIFKNAMSAPMLVDIIRCIATLFTEEMDLAVKYLENLAKVSRFDTIMMCLSSTDRADLHRIWDDVFCNNATPMEYAERLDKLRSSKLHLWTGCFLTSRIGMIVLLCWLHGDFYRNLDLWNACIKLWACDLQLLSLRDGFSLAAVHVLWHYHWFASGGLCFDRSGWHLQIVLVSGFASSDAWLLTT</sequence>
<dbReference type="SUPFAM" id="SSF48452">
    <property type="entry name" value="TPR-like"/>
    <property type="match status" value="1"/>
</dbReference>
<dbReference type="Gene3D" id="1.25.40.10">
    <property type="entry name" value="Tetratricopeptide repeat domain"/>
    <property type="match status" value="1"/>
</dbReference>
<protein>
    <recommendedName>
        <fullName evidence="3">RING-type domain-containing protein</fullName>
    </recommendedName>
</protein>
<evidence type="ECO:0000259" key="3">
    <source>
        <dbReference type="PROSITE" id="PS50089"/>
    </source>
</evidence>
<dbReference type="Pfam" id="PF13877">
    <property type="entry name" value="RPAP3_C"/>
    <property type="match status" value="1"/>
</dbReference>
<evidence type="ECO:0000256" key="2">
    <source>
        <dbReference type="SAM" id="MobiDB-lite"/>
    </source>
</evidence>
<dbReference type="PANTHER" id="PTHR47329:SF1">
    <property type="entry name" value="OS05G0129900 PROTEIN"/>
    <property type="match status" value="1"/>
</dbReference>
<proteinExistence type="predicted"/>
<dbReference type="PROSITE" id="PS50089">
    <property type="entry name" value="ZF_RING_2"/>
    <property type="match status" value="1"/>
</dbReference>
<accession>A0A4S4D5F0</accession>
<dbReference type="Gene3D" id="3.30.40.10">
    <property type="entry name" value="Zinc/RING finger domain, C3HC4 (zinc finger)"/>
    <property type="match status" value="1"/>
</dbReference>
<dbReference type="InterPro" id="IPR001841">
    <property type="entry name" value="Znf_RING"/>
</dbReference>
<dbReference type="InterPro" id="IPR011990">
    <property type="entry name" value="TPR-like_helical_dom_sf"/>
</dbReference>
<dbReference type="SUPFAM" id="SSF57850">
    <property type="entry name" value="RING/U-box"/>
    <property type="match status" value="1"/>
</dbReference>
<keyword evidence="1" id="KW-0479">Metal-binding</keyword>
<name>A0A4S4D5F0_CAMSN</name>
<keyword evidence="1" id="KW-0862">Zinc</keyword>
<organism evidence="4 5">
    <name type="scientific">Camellia sinensis var. sinensis</name>
    <name type="common">China tea</name>
    <dbReference type="NCBI Taxonomy" id="542762"/>
    <lineage>
        <taxon>Eukaryota</taxon>
        <taxon>Viridiplantae</taxon>
        <taxon>Streptophyta</taxon>
        <taxon>Embryophyta</taxon>
        <taxon>Tracheophyta</taxon>
        <taxon>Spermatophyta</taxon>
        <taxon>Magnoliopsida</taxon>
        <taxon>eudicotyledons</taxon>
        <taxon>Gunneridae</taxon>
        <taxon>Pentapetalae</taxon>
        <taxon>asterids</taxon>
        <taxon>Ericales</taxon>
        <taxon>Theaceae</taxon>
        <taxon>Camellia</taxon>
    </lineage>
</organism>
<dbReference type="EMBL" id="SDRB02012477">
    <property type="protein sequence ID" value="THF97602.1"/>
    <property type="molecule type" value="Genomic_DNA"/>
</dbReference>
<feature type="region of interest" description="Disordered" evidence="2">
    <location>
        <begin position="398"/>
        <end position="433"/>
    </location>
</feature>
<dbReference type="InterPro" id="IPR025986">
    <property type="entry name" value="RPAP3-like_C"/>
</dbReference>
<dbReference type="Pfam" id="PF13639">
    <property type="entry name" value="zf-RING_2"/>
    <property type="match status" value="1"/>
</dbReference>
<keyword evidence="1" id="KW-0863">Zinc-finger</keyword>
<dbReference type="Proteomes" id="UP000306102">
    <property type="component" value="Unassembled WGS sequence"/>
</dbReference>
<dbReference type="AlphaFoldDB" id="A0A4S4D5F0"/>
<evidence type="ECO:0000313" key="4">
    <source>
        <dbReference type="EMBL" id="THF97602.1"/>
    </source>
</evidence>
<dbReference type="GO" id="GO:0008270">
    <property type="term" value="F:zinc ion binding"/>
    <property type="evidence" value="ECO:0007669"/>
    <property type="project" value="UniProtKB-KW"/>
</dbReference>
<dbReference type="PANTHER" id="PTHR47329">
    <property type="entry name" value="OS05G0129900 PROTEIN"/>
    <property type="match status" value="1"/>
</dbReference>
<keyword evidence="5" id="KW-1185">Reference proteome</keyword>
<dbReference type="GO" id="GO:0005737">
    <property type="term" value="C:cytoplasm"/>
    <property type="evidence" value="ECO:0007669"/>
    <property type="project" value="UniProtKB-ARBA"/>
</dbReference>
<evidence type="ECO:0000313" key="5">
    <source>
        <dbReference type="Proteomes" id="UP000306102"/>
    </source>
</evidence>
<dbReference type="SMART" id="SM00184">
    <property type="entry name" value="RING"/>
    <property type="match status" value="1"/>
</dbReference>
<reference evidence="4 5" key="1">
    <citation type="journal article" date="2018" name="Proc. Natl. Acad. Sci. U.S.A.">
        <title>Draft genome sequence of Camellia sinensis var. sinensis provides insights into the evolution of the tea genome and tea quality.</title>
        <authorList>
            <person name="Wei C."/>
            <person name="Yang H."/>
            <person name="Wang S."/>
            <person name="Zhao J."/>
            <person name="Liu C."/>
            <person name="Gao L."/>
            <person name="Xia E."/>
            <person name="Lu Y."/>
            <person name="Tai Y."/>
            <person name="She G."/>
            <person name="Sun J."/>
            <person name="Cao H."/>
            <person name="Tong W."/>
            <person name="Gao Q."/>
            <person name="Li Y."/>
            <person name="Deng W."/>
            <person name="Jiang X."/>
            <person name="Wang W."/>
            <person name="Chen Q."/>
            <person name="Zhang S."/>
            <person name="Li H."/>
            <person name="Wu J."/>
            <person name="Wang P."/>
            <person name="Li P."/>
            <person name="Shi C."/>
            <person name="Zheng F."/>
            <person name="Jian J."/>
            <person name="Huang B."/>
            <person name="Shan D."/>
            <person name="Shi M."/>
            <person name="Fang C."/>
            <person name="Yue Y."/>
            <person name="Li F."/>
            <person name="Li D."/>
            <person name="Wei S."/>
            <person name="Han B."/>
            <person name="Jiang C."/>
            <person name="Yin Y."/>
            <person name="Xia T."/>
            <person name="Zhang Z."/>
            <person name="Bennetzen J.L."/>
            <person name="Zhao S."/>
            <person name="Wan X."/>
        </authorList>
    </citation>
    <scope>NUCLEOTIDE SEQUENCE [LARGE SCALE GENOMIC DNA]</scope>
    <source>
        <strain evidence="5">cv. Shuchazao</strain>
        <tissue evidence="4">Leaf</tissue>
    </source>
</reference>
<comment type="caution">
    <text evidence="4">The sequence shown here is derived from an EMBL/GenBank/DDBJ whole genome shotgun (WGS) entry which is preliminary data.</text>
</comment>
<dbReference type="STRING" id="542762.A0A4S4D5F0"/>
<feature type="region of interest" description="Disordered" evidence="2">
    <location>
        <begin position="502"/>
        <end position="533"/>
    </location>
</feature>
<dbReference type="InterPro" id="IPR013083">
    <property type="entry name" value="Znf_RING/FYVE/PHD"/>
</dbReference>